<dbReference type="EMBL" id="JALJOQ010000064">
    <property type="protein sequence ID" value="KAK9802993.1"/>
    <property type="molecule type" value="Genomic_DNA"/>
</dbReference>
<evidence type="ECO:0000313" key="1">
    <source>
        <dbReference type="EMBL" id="KAK9802993.1"/>
    </source>
</evidence>
<dbReference type="AlphaFoldDB" id="A0AAW1P278"/>
<name>A0AAW1P278_9CHLO</name>
<gene>
    <name evidence="1" type="ORF">WJX73_006147</name>
</gene>
<dbReference type="GO" id="GO:0005737">
    <property type="term" value="C:cytoplasm"/>
    <property type="evidence" value="ECO:0007669"/>
    <property type="project" value="TreeGrafter"/>
</dbReference>
<dbReference type="InterPro" id="IPR052298">
    <property type="entry name" value="ZMYND10"/>
</dbReference>
<accession>A0AAW1P278</accession>
<sequence>MGALDFSEADLLQATGGKDAEPMQALEAERAILDLKLFNIAEVGCSAWMRQQEVVERLNAQAHRNAQQHSDEFVVEALVSMDRLSLLITDLLTFEVWKEKVFPYLRTHFAVSLDSVTSYLVLYHEPALTNLLEVTLFHQHACEAVSESALVELCDWCHRSASRLLQPITLPLTPADPKELLTRSPEDDLREREVEMSFATSMASLTILRYLSDHLSTLPLGIIPRLMRTNDTVALLVSLILAKPWQQRRGKQVHQYVGGQWVVAGRDSRGRLLQHEAQAWLAVTNLLTDAGSRAHLSLDSHRMEQLQRLRPLLNDVLLDQVPVLKNLALFLDQLVLSGGQQQQGSDAHNACLIIEQVPSIREALLRRSDWEKLAMQQKETFFGRDTQELSHSRLQAFMRALNLADGSDAIAESTGQQAAPAAVRVHVWRRLKLDLLEPWGDYTCRLDSSHATEAVQVEGEQGTRVHGTRQRLQAMEVAPDAKALPWRSKVAVVHGGVSAEAWVELPAAETRQLIDKLPKIVWVTVGLLATDGFALQLKCRKVEAAAHRDSALGCWCVYVPVGGALNVGAQSPEPAQSEGLKQHPALINVIG</sequence>
<dbReference type="Proteomes" id="UP001465755">
    <property type="component" value="Unassembled WGS sequence"/>
</dbReference>
<dbReference type="PANTHER" id="PTHR13244:SF7">
    <property type="entry name" value="ZINC FINGER MYND DOMAIN-CONTAINING PROTEIN 10"/>
    <property type="match status" value="1"/>
</dbReference>
<protein>
    <submittedName>
        <fullName evidence="1">Uncharacterized protein</fullName>
    </submittedName>
</protein>
<proteinExistence type="predicted"/>
<evidence type="ECO:0000313" key="2">
    <source>
        <dbReference type="Proteomes" id="UP001465755"/>
    </source>
</evidence>
<dbReference type="PANTHER" id="PTHR13244">
    <property type="entry name" value="ZINC FINGER MYND DOMAIN CONTAINING PROTEIN 10"/>
    <property type="match status" value="1"/>
</dbReference>
<keyword evidence="2" id="KW-1185">Reference proteome</keyword>
<comment type="caution">
    <text evidence="1">The sequence shown here is derived from an EMBL/GenBank/DDBJ whole genome shotgun (WGS) entry which is preliminary data.</text>
</comment>
<organism evidence="1 2">
    <name type="scientific">Symbiochloris irregularis</name>
    <dbReference type="NCBI Taxonomy" id="706552"/>
    <lineage>
        <taxon>Eukaryota</taxon>
        <taxon>Viridiplantae</taxon>
        <taxon>Chlorophyta</taxon>
        <taxon>core chlorophytes</taxon>
        <taxon>Trebouxiophyceae</taxon>
        <taxon>Trebouxiales</taxon>
        <taxon>Trebouxiaceae</taxon>
        <taxon>Symbiochloris</taxon>
    </lineage>
</organism>
<reference evidence="1 2" key="1">
    <citation type="journal article" date="2024" name="Nat. Commun.">
        <title>Phylogenomics reveals the evolutionary origins of lichenization in chlorophyte algae.</title>
        <authorList>
            <person name="Puginier C."/>
            <person name="Libourel C."/>
            <person name="Otte J."/>
            <person name="Skaloud P."/>
            <person name="Haon M."/>
            <person name="Grisel S."/>
            <person name="Petersen M."/>
            <person name="Berrin J.G."/>
            <person name="Delaux P.M."/>
            <person name="Dal Grande F."/>
            <person name="Keller J."/>
        </authorList>
    </citation>
    <scope>NUCLEOTIDE SEQUENCE [LARGE SCALE GENOMIC DNA]</scope>
    <source>
        <strain evidence="1 2">SAG 2036</strain>
    </source>
</reference>